<feature type="active site" description="Nucleophile" evidence="12">
    <location>
        <position position="110"/>
    </location>
</feature>
<dbReference type="KEGG" id="cjap:GWK36_13605"/>
<dbReference type="SUPFAM" id="SSF53474">
    <property type="entry name" value="alpha/beta-Hydrolases"/>
    <property type="match status" value="1"/>
</dbReference>
<keyword evidence="16" id="KW-1185">Reference proteome</keyword>
<protein>
    <recommendedName>
        <fullName evidence="5 11">Proline iminopeptidase</fullName>
        <shortName evidence="11">PIP</shortName>
        <ecNumber evidence="4 11">3.4.11.5</ecNumber>
    </recommendedName>
    <alternativeName>
        <fullName evidence="10 11">Prolyl aminopeptidase</fullName>
    </alternativeName>
</protein>
<dbReference type="EC" id="3.4.11.5" evidence="4 11"/>
<dbReference type="Pfam" id="PF00561">
    <property type="entry name" value="Abhydrolase_1"/>
    <property type="match status" value="1"/>
</dbReference>
<dbReference type="InterPro" id="IPR002410">
    <property type="entry name" value="Peptidase_S33"/>
</dbReference>
<gene>
    <name evidence="15" type="primary">pip</name>
    <name evidence="15" type="ORF">GWK36_13605</name>
</gene>
<proteinExistence type="inferred from homology"/>
<evidence type="ECO:0000313" key="15">
    <source>
        <dbReference type="EMBL" id="QIK39265.1"/>
    </source>
</evidence>
<dbReference type="PRINTS" id="PR00793">
    <property type="entry name" value="PROAMNOPTASE"/>
</dbReference>
<evidence type="ECO:0000256" key="6">
    <source>
        <dbReference type="ARBA" id="ARBA00022438"/>
    </source>
</evidence>
<dbReference type="NCBIfam" id="TIGR01249">
    <property type="entry name" value="pro_imino_pep_1"/>
    <property type="match status" value="1"/>
</dbReference>
<dbReference type="PANTHER" id="PTHR43722:SF1">
    <property type="entry name" value="PROLINE IMINOPEPTIDASE"/>
    <property type="match status" value="1"/>
</dbReference>
<comment type="subcellular location">
    <subcellularLocation>
        <location evidence="2 11">Cytoplasm</location>
    </subcellularLocation>
</comment>
<evidence type="ECO:0000256" key="8">
    <source>
        <dbReference type="ARBA" id="ARBA00022670"/>
    </source>
</evidence>
<comment type="similarity">
    <text evidence="3 11 13">Belongs to the peptidase S33 family.</text>
</comment>
<sequence>MHELYPSVEPFAVHRLAVGDGHELYVEECGRPDGLPAVFLHGGPGAGCDPLYRGFFAPDCYRAVLFDQRGCGRSTPHAAIETNTTWDLVADIERIREHLGIARWLVFGGSWGSTLALAYAETHPERVLGLILRGVFLCRPEEIRWFYQEGANWCFPDYWQDFLAPIPKPERSDLVGAYYRRLIGADDAIRAEVAHAWSVWEGRTATLLPNPAIEAHFADPKRALSLARIECHYFVHQAFLAPNQLLRDAGRLSGIPGIIVQGRYDLICPLRSAWELHQTWLDSELQIIPDAGHSALEPGICRALVAATDRFARELG</sequence>
<feature type="domain" description="AB hydrolase-1" evidence="14">
    <location>
        <begin position="38"/>
        <end position="297"/>
    </location>
</feature>
<evidence type="ECO:0000313" key="16">
    <source>
        <dbReference type="Proteomes" id="UP000502699"/>
    </source>
</evidence>
<dbReference type="InterPro" id="IPR029058">
    <property type="entry name" value="AB_hydrolase_fold"/>
</dbReference>
<keyword evidence="9 11" id="KW-0378">Hydrolase</keyword>
<name>A0A6G7VHC5_9GAMM</name>
<dbReference type="PIRSF" id="PIRSF006431">
    <property type="entry name" value="Pept_S33"/>
    <property type="match status" value="1"/>
</dbReference>
<evidence type="ECO:0000256" key="9">
    <source>
        <dbReference type="ARBA" id="ARBA00022801"/>
    </source>
</evidence>
<comment type="catalytic activity">
    <reaction evidence="1 11 13">
        <text>Release of N-terminal proline from a peptide.</text>
        <dbReference type="EC" id="3.4.11.5"/>
    </reaction>
</comment>
<keyword evidence="7 11" id="KW-0963">Cytoplasm</keyword>
<evidence type="ECO:0000256" key="3">
    <source>
        <dbReference type="ARBA" id="ARBA00010088"/>
    </source>
</evidence>
<dbReference type="PRINTS" id="PR00111">
    <property type="entry name" value="ABHYDROLASE"/>
</dbReference>
<dbReference type="Proteomes" id="UP000502699">
    <property type="component" value="Chromosome"/>
</dbReference>
<accession>A0A6G7VHC5</accession>
<evidence type="ECO:0000256" key="2">
    <source>
        <dbReference type="ARBA" id="ARBA00004496"/>
    </source>
</evidence>
<feature type="active site" description="Proton donor" evidence="12">
    <location>
        <position position="293"/>
    </location>
</feature>
<evidence type="ECO:0000256" key="4">
    <source>
        <dbReference type="ARBA" id="ARBA00012568"/>
    </source>
</evidence>
<evidence type="ECO:0000256" key="12">
    <source>
        <dbReference type="PIRSR" id="PIRSR006431-1"/>
    </source>
</evidence>
<evidence type="ECO:0000256" key="11">
    <source>
        <dbReference type="PIRNR" id="PIRNR006431"/>
    </source>
</evidence>
<keyword evidence="8 11" id="KW-0645">Protease</keyword>
<evidence type="ECO:0000256" key="10">
    <source>
        <dbReference type="ARBA" id="ARBA00029605"/>
    </source>
</evidence>
<evidence type="ECO:0000259" key="14">
    <source>
        <dbReference type="Pfam" id="PF00561"/>
    </source>
</evidence>
<evidence type="ECO:0000256" key="13">
    <source>
        <dbReference type="RuleBase" id="RU003421"/>
    </source>
</evidence>
<dbReference type="GO" id="GO:0004177">
    <property type="term" value="F:aminopeptidase activity"/>
    <property type="evidence" value="ECO:0007669"/>
    <property type="project" value="UniProtKB-UniRule"/>
</dbReference>
<feature type="active site" evidence="12">
    <location>
        <position position="265"/>
    </location>
</feature>
<dbReference type="Gene3D" id="3.40.50.1820">
    <property type="entry name" value="alpha/beta hydrolase"/>
    <property type="match status" value="1"/>
</dbReference>
<dbReference type="RefSeq" id="WP_166272759.1">
    <property type="nucleotide sequence ID" value="NZ_CP048029.1"/>
</dbReference>
<reference evidence="16" key="1">
    <citation type="submission" date="2020-01" db="EMBL/GenBank/DDBJ databases">
        <title>Caldichromatium gen. nov., sp. nov., a thermophilic purple sulfur bacterium member of the family Chromatiaceae isolated from Nakabusa hot spring, Japan.</title>
        <authorList>
            <person name="Saini M.K."/>
            <person name="Hanada S."/>
            <person name="Tank M."/>
        </authorList>
    </citation>
    <scope>NUCLEOTIDE SEQUENCE [LARGE SCALE GENOMIC DNA]</scope>
    <source>
        <strain evidence="16">No.7</strain>
    </source>
</reference>
<dbReference type="PANTHER" id="PTHR43722">
    <property type="entry name" value="PROLINE IMINOPEPTIDASE"/>
    <property type="match status" value="1"/>
</dbReference>
<dbReference type="GO" id="GO:0006508">
    <property type="term" value="P:proteolysis"/>
    <property type="evidence" value="ECO:0007669"/>
    <property type="project" value="UniProtKB-KW"/>
</dbReference>
<dbReference type="InterPro" id="IPR005944">
    <property type="entry name" value="Pro_iminopeptidase"/>
</dbReference>
<dbReference type="AlphaFoldDB" id="A0A6G7VHC5"/>
<keyword evidence="6 11" id="KW-0031">Aminopeptidase</keyword>
<evidence type="ECO:0000256" key="5">
    <source>
        <dbReference type="ARBA" id="ARBA00021843"/>
    </source>
</evidence>
<evidence type="ECO:0000256" key="7">
    <source>
        <dbReference type="ARBA" id="ARBA00022490"/>
    </source>
</evidence>
<dbReference type="GO" id="GO:0005737">
    <property type="term" value="C:cytoplasm"/>
    <property type="evidence" value="ECO:0007669"/>
    <property type="project" value="UniProtKB-SubCell"/>
</dbReference>
<dbReference type="EMBL" id="CP048029">
    <property type="protein sequence ID" value="QIK39265.1"/>
    <property type="molecule type" value="Genomic_DNA"/>
</dbReference>
<evidence type="ECO:0000256" key="1">
    <source>
        <dbReference type="ARBA" id="ARBA00001585"/>
    </source>
</evidence>
<dbReference type="InterPro" id="IPR000073">
    <property type="entry name" value="AB_hydrolase_1"/>
</dbReference>
<organism evidence="15 16">
    <name type="scientific">Caldichromatium japonicum</name>
    <dbReference type="NCBI Taxonomy" id="2699430"/>
    <lineage>
        <taxon>Bacteria</taxon>
        <taxon>Pseudomonadati</taxon>
        <taxon>Pseudomonadota</taxon>
        <taxon>Gammaproteobacteria</taxon>
        <taxon>Chromatiales</taxon>
        <taxon>Chromatiaceae</taxon>
        <taxon>Caldichromatium</taxon>
    </lineage>
</organism>